<organism evidence="3 4">
    <name type="scientific">Brachionus plicatilis</name>
    <name type="common">Marine rotifer</name>
    <name type="synonym">Brachionus muelleri</name>
    <dbReference type="NCBI Taxonomy" id="10195"/>
    <lineage>
        <taxon>Eukaryota</taxon>
        <taxon>Metazoa</taxon>
        <taxon>Spiralia</taxon>
        <taxon>Gnathifera</taxon>
        <taxon>Rotifera</taxon>
        <taxon>Eurotatoria</taxon>
        <taxon>Monogononta</taxon>
        <taxon>Pseudotrocha</taxon>
        <taxon>Ploima</taxon>
        <taxon>Brachionidae</taxon>
        <taxon>Brachionus</taxon>
    </lineage>
</organism>
<reference evidence="3 4" key="1">
    <citation type="journal article" date="2018" name="Sci. Rep.">
        <title>Genomic signatures of local adaptation to the degree of environmental predictability in rotifers.</title>
        <authorList>
            <person name="Franch-Gras L."/>
            <person name="Hahn C."/>
            <person name="Garcia-Roger E.M."/>
            <person name="Carmona M.J."/>
            <person name="Serra M."/>
            <person name="Gomez A."/>
        </authorList>
    </citation>
    <scope>NUCLEOTIDE SEQUENCE [LARGE SCALE GENOMIC DNA]</scope>
    <source>
        <strain evidence="3">HYR1</strain>
    </source>
</reference>
<evidence type="ECO:0000313" key="4">
    <source>
        <dbReference type="Proteomes" id="UP000276133"/>
    </source>
</evidence>
<evidence type="ECO:0000256" key="2">
    <source>
        <dbReference type="SAM" id="MobiDB-lite"/>
    </source>
</evidence>
<dbReference type="AlphaFoldDB" id="A0A3M7SAT8"/>
<accession>A0A3M7SAT8</accession>
<feature type="region of interest" description="Disordered" evidence="2">
    <location>
        <begin position="370"/>
        <end position="406"/>
    </location>
</feature>
<sequence>MKDDHQKSILLRSEEFEALKLSCDKRAKYFEELIRYNEIGEEKLNLKIKELQDRLGQKEKITAENLSLNNRFKDSECQIEKLTIENSKLKVENRKRTCQKLSFMEEKIDRLIEYEIENTKLKTKLHESERTAFQKTEIEKENHQSTIKNYKDEIYRLEKEILRINMELNEKFDEIRNSKDMIIQMNFELAFKNEEIFKLEEKINSLYTDIENSDILRKEKEATFNQLKIEFDEIQTKLLAFLSLSQKYLKLSEEAKRFNFRINKDEKETQEISILKRELLELKKSFNIPENIHSNVTQQSSVKKRAQVNIYTSNSDKSDNDTESKIGNDSIMSDYYESDVNPVCAPKTSKVAFADSKIYSKFSKRNFESLTSTIDSESDDKSKKSPRIKQNVSNNSFNGDGPHVGR</sequence>
<feature type="compositionally biased region" description="Polar residues" evidence="2">
    <location>
        <begin position="388"/>
        <end position="398"/>
    </location>
</feature>
<name>A0A3M7SAT8_BRAPC</name>
<evidence type="ECO:0000313" key="3">
    <source>
        <dbReference type="EMBL" id="RNA32882.1"/>
    </source>
</evidence>
<evidence type="ECO:0000256" key="1">
    <source>
        <dbReference type="SAM" id="Coils"/>
    </source>
</evidence>
<dbReference type="EMBL" id="REGN01001732">
    <property type="protein sequence ID" value="RNA32882.1"/>
    <property type="molecule type" value="Genomic_DNA"/>
</dbReference>
<keyword evidence="1" id="KW-0175">Coiled coil</keyword>
<keyword evidence="4" id="KW-1185">Reference proteome</keyword>
<protein>
    <submittedName>
        <fullName evidence="3">Uncharacterized protein</fullName>
    </submittedName>
</protein>
<proteinExistence type="predicted"/>
<feature type="coiled-coil region" evidence="1">
    <location>
        <begin position="41"/>
        <end position="167"/>
    </location>
</feature>
<gene>
    <name evidence="3" type="ORF">BpHYR1_034738</name>
</gene>
<dbReference type="Proteomes" id="UP000276133">
    <property type="component" value="Unassembled WGS sequence"/>
</dbReference>
<comment type="caution">
    <text evidence="3">The sequence shown here is derived from an EMBL/GenBank/DDBJ whole genome shotgun (WGS) entry which is preliminary data.</text>
</comment>